<sequence>MKSSNDFDSSQPKPSFWRRFLLVTTMLVMLLLAGGIVVVRYLGERKLDEQRELAGSRFVDLQRQDIALFAVPLAWSVRKELIKQNYEQIDEYFNQLVKRKGFGLIMLVDPSGTVRVSTDRKIQGSSFYLRYPGYRLDAPGTVSYRVREGESLYLVPVMGLNEKIGTIAFLYRYRTFSLP</sequence>
<keyword evidence="1" id="KW-0812">Transmembrane</keyword>
<keyword evidence="1" id="KW-1133">Transmembrane helix</keyword>
<reference evidence="2 3" key="2">
    <citation type="submission" date="2006-07" db="EMBL/GenBank/DDBJ databases">
        <title>Sequencing of the draft genome and assembly of Chlorobium ferroxidans DSM 13031.</title>
        <authorList>
            <consortium name="US DOE Joint Genome Institute (JGI-PGF)"/>
            <person name="Copeland A."/>
            <person name="Lucas S."/>
            <person name="Lapidus A."/>
            <person name="Barry K."/>
            <person name="Glavina del Rio T."/>
            <person name="Dalin E."/>
            <person name="Tice H."/>
            <person name="Bruce D."/>
            <person name="Pitluck S."/>
            <person name="Richardson P."/>
        </authorList>
    </citation>
    <scope>NUCLEOTIDE SEQUENCE [LARGE SCALE GENOMIC DNA]</scope>
    <source>
        <strain evidence="2 3">DSM 13031</strain>
    </source>
</reference>
<evidence type="ECO:0000256" key="1">
    <source>
        <dbReference type="SAM" id="Phobius"/>
    </source>
</evidence>
<reference evidence="2 3" key="1">
    <citation type="submission" date="2006-07" db="EMBL/GenBank/DDBJ databases">
        <title>Annotation of the draft genome assembly of Chlorobium ferroxidans DSM 13031.</title>
        <authorList>
            <consortium name="US DOE Joint Genome Institute (JGI-ORNL)"/>
            <person name="Larimer F."/>
            <person name="Land M."/>
            <person name="Hauser L."/>
        </authorList>
    </citation>
    <scope>NUCLEOTIDE SEQUENCE [LARGE SCALE GENOMIC DNA]</scope>
    <source>
        <strain evidence="2 3">DSM 13031</strain>
    </source>
</reference>
<keyword evidence="1" id="KW-0472">Membrane</keyword>
<dbReference type="EMBL" id="AASE01000025">
    <property type="protein sequence ID" value="EAT58248.1"/>
    <property type="molecule type" value="Genomic_DNA"/>
</dbReference>
<dbReference type="OrthoDB" id="762648at2"/>
<dbReference type="RefSeq" id="WP_006367122.1">
    <property type="nucleotide sequence ID" value="NZ_AASE01000025.1"/>
</dbReference>
<comment type="caution">
    <text evidence="2">The sequence shown here is derived from an EMBL/GenBank/DDBJ whole genome shotgun (WGS) entry which is preliminary data.</text>
</comment>
<evidence type="ECO:0000313" key="3">
    <source>
        <dbReference type="Proteomes" id="UP000004162"/>
    </source>
</evidence>
<accession>Q0YPP4</accession>
<proteinExistence type="predicted"/>
<evidence type="ECO:0000313" key="2">
    <source>
        <dbReference type="EMBL" id="EAT58248.1"/>
    </source>
</evidence>
<organism evidence="2 3">
    <name type="scientific">Chlorobium ferrooxidans DSM 13031</name>
    <dbReference type="NCBI Taxonomy" id="377431"/>
    <lineage>
        <taxon>Bacteria</taxon>
        <taxon>Pseudomonadati</taxon>
        <taxon>Chlorobiota</taxon>
        <taxon>Chlorobiia</taxon>
        <taxon>Chlorobiales</taxon>
        <taxon>Chlorobiaceae</taxon>
        <taxon>Chlorobium/Pelodictyon group</taxon>
        <taxon>Chlorobium</taxon>
    </lineage>
</organism>
<protein>
    <submittedName>
        <fullName evidence="2">Uncharacterized protein</fullName>
    </submittedName>
</protein>
<feature type="transmembrane region" description="Helical" evidence="1">
    <location>
        <begin position="20"/>
        <end position="42"/>
    </location>
</feature>
<keyword evidence="3" id="KW-1185">Reference proteome</keyword>
<name>Q0YPP4_9CHLB</name>
<gene>
    <name evidence="2" type="ORF">CferDRAFT_0234</name>
</gene>
<dbReference type="Proteomes" id="UP000004162">
    <property type="component" value="Unassembled WGS sequence"/>
</dbReference>
<dbReference type="AlphaFoldDB" id="Q0YPP4"/>